<evidence type="ECO:0000313" key="1">
    <source>
        <dbReference type="EMBL" id="RGP70937.1"/>
    </source>
</evidence>
<proteinExistence type="predicted"/>
<reference evidence="1 2" key="1">
    <citation type="journal article" date="2018" name="PLoS Pathog.">
        <title>Evolution of structural diversity of trichothecenes, a family of toxins produced by plant pathogenic and entomopathogenic fungi.</title>
        <authorList>
            <person name="Proctor R.H."/>
            <person name="McCormick S.P."/>
            <person name="Kim H.S."/>
            <person name="Cardoza R.E."/>
            <person name="Stanley A.M."/>
            <person name="Lindo L."/>
            <person name="Kelly A."/>
            <person name="Brown D.W."/>
            <person name="Lee T."/>
            <person name="Vaughan M.M."/>
            <person name="Alexander N.J."/>
            <person name="Busman M."/>
            <person name="Gutierrez S."/>
        </authorList>
    </citation>
    <scope>NUCLEOTIDE SEQUENCE [LARGE SCALE GENOMIC DNA]</scope>
    <source>
        <strain evidence="1 2">NRRL 3299</strain>
    </source>
</reference>
<protein>
    <submittedName>
        <fullName evidence="1">Uncharacterized protein</fullName>
    </submittedName>
</protein>
<dbReference type="AlphaFoldDB" id="A0A395SFQ7"/>
<organism evidence="1 2">
    <name type="scientific">Fusarium sporotrichioides</name>
    <dbReference type="NCBI Taxonomy" id="5514"/>
    <lineage>
        <taxon>Eukaryota</taxon>
        <taxon>Fungi</taxon>
        <taxon>Dikarya</taxon>
        <taxon>Ascomycota</taxon>
        <taxon>Pezizomycotina</taxon>
        <taxon>Sordariomycetes</taxon>
        <taxon>Hypocreomycetidae</taxon>
        <taxon>Hypocreales</taxon>
        <taxon>Nectriaceae</taxon>
        <taxon>Fusarium</taxon>
    </lineage>
</organism>
<comment type="caution">
    <text evidence="1">The sequence shown here is derived from an EMBL/GenBank/DDBJ whole genome shotgun (WGS) entry which is preliminary data.</text>
</comment>
<evidence type="ECO:0000313" key="2">
    <source>
        <dbReference type="Proteomes" id="UP000266152"/>
    </source>
</evidence>
<sequence length="244" mass="27829">MMHSFKITNTEVAALIEKHSTNDDLFVMNLTYFTDILLTEVGGSSYDAMDTGVRKIIPGLSGPKGLTRSEFIVLTFWADHLGALKVPFLIEHAYTIISARAHCNHLSAYDIRLVRYTASCIDEDIANSDRVLPEYTPKDHSVILSLAYESRVMEGLLRMQARGLACVSDFSEESIFENIVKPCIETSELQETKIKMHQTEKTMHDIEMDIRLGEGDKRFLTKCVRICDTRIRMFNEKREALKKE</sequence>
<dbReference type="EMBL" id="PXOF01000048">
    <property type="protein sequence ID" value="RGP70937.1"/>
    <property type="molecule type" value="Genomic_DNA"/>
</dbReference>
<dbReference type="Proteomes" id="UP000266152">
    <property type="component" value="Unassembled WGS sequence"/>
</dbReference>
<accession>A0A395SFQ7</accession>
<gene>
    <name evidence="1" type="ORF">FSPOR_3624</name>
</gene>
<keyword evidence="2" id="KW-1185">Reference proteome</keyword>
<name>A0A395SFQ7_FUSSP</name>